<dbReference type="EMBL" id="BMYM01000002">
    <property type="protein sequence ID" value="GHD35860.1"/>
    <property type="molecule type" value="Genomic_DNA"/>
</dbReference>
<evidence type="ECO:0008006" key="4">
    <source>
        <dbReference type="Google" id="ProtNLM"/>
    </source>
</evidence>
<sequence>MSASLPELRRFSADAALDDIVAALARDGGAIVECVADDDTVAAVNRELAPHYLVEGEKFHNDFNGYRTSRLSAILAISPASAALIAHPLVMAVADAILGPHCECYRIGSTTAIQIQPGEGNQELHQDDDFYPMRIPGVEYQLGAMWSLDDFTVENGATRVVPRSHWTGDAPEAPGDEAVQAVMPVGSLLLYFGSTWHGGGSNNSEASRSGLINTYTLGWLRQEENQYLAVPREIADQYPENVRRLMGYQSHGEFLGVFPNDPDGHWYDA</sequence>
<name>A0A919CME6_9GAMM</name>
<gene>
    <name evidence="2" type="ORF">GCM10007053_23340</name>
</gene>
<dbReference type="GO" id="GO:0016706">
    <property type="term" value="F:2-oxoglutarate-dependent dioxygenase activity"/>
    <property type="evidence" value="ECO:0007669"/>
    <property type="project" value="UniProtKB-ARBA"/>
</dbReference>
<evidence type="ECO:0000313" key="3">
    <source>
        <dbReference type="Proteomes" id="UP000644693"/>
    </source>
</evidence>
<evidence type="ECO:0000313" key="2">
    <source>
        <dbReference type="EMBL" id="GHD35860.1"/>
    </source>
</evidence>
<reference evidence="2" key="1">
    <citation type="journal article" date="2014" name="Int. J. Syst. Evol. Microbiol.">
        <title>Complete genome sequence of Corynebacterium casei LMG S-19264T (=DSM 44701T), isolated from a smear-ripened cheese.</title>
        <authorList>
            <consortium name="US DOE Joint Genome Institute (JGI-PGF)"/>
            <person name="Walter F."/>
            <person name="Albersmeier A."/>
            <person name="Kalinowski J."/>
            <person name="Ruckert C."/>
        </authorList>
    </citation>
    <scope>NUCLEOTIDE SEQUENCE</scope>
    <source>
        <strain evidence="2">KCTC 23430</strain>
    </source>
</reference>
<dbReference type="Gene3D" id="2.60.120.620">
    <property type="entry name" value="q2cbj1_9rhob like domain"/>
    <property type="match status" value="1"/>
</dbReference>
<dbReference type="AlphaFoldDB" id="A0A919CME6"/>
<dbReference type="PANTHER" id="PTHR20883">
    <property type="entry name" value="PHYTANOYL-COA DIOXYGENASE DOMAIN CONTAINING 1"/>
    <property type="match status" value="1"/>
</dbReference>
<dbReference type="RefSeq" id="WP_229802724.1">
    <property type="nucleotide sequence ID" value="NZ_BMYM01000002.1"/>
</dbReference>
<organism evidence="2 3">
    <name type="scientific">Parahalioglobus pacificus</name>
    <dbReference type="NCBI Taxonomy" id="930806"/>
    <lineage>
        <taxon>Bacteria</taxon>
        <taxon>Pseudomonadati</taxon>
        <taxon>Pseudomonadota</taxon>
        <taxon>Gammaproteobacteria</taxon>
        <taxon>Cellvibrionales</taxon>
        <taxon>Halieaceae</taxon>
        <taxon>Parahalioglobus</taxon>
    </lineage>
</organism>
<comment type="caution">
    <text evidence="2">The sequence shown here is derived from an EMBL/GenBank/DDBJ whole genome shotgun (WGS) entry which is preliminary data.</text>
</comment>
<proteinExistence type="predicted"/>
<dbReference type="SUPFAM" id="SSF51197">
    <property type="entry name" value="Clavaminate synthase-like"/>
    <property type="match status" value="1"/>
</dbReference>
<dbReference type="InterPro" id="IPR008775">
    <property type="entry name" value="Phytyl_CoA_dOase-like"/>
</dbReference>
<keyword evidence="3" id="KW-1185">Reference proteome</keyword>
<protein>
    <recommendedName>
        <fullName evidence="4">Phytanoyl-CoA dioxygenase family protein</fullName>
    </recommendedName>
</protein>
<dbReference type="Pfam" id="PF05721">
    <property type="entry name" value="PhyH"/>
    <property type="match status" value="1"/>
</dbReference>
<dbReference type="Proteomes" id="UP000644693">
    <property type="component" value="Unassembled WGS sequence"/>
</dbReference>
<dbReference type="GO" id="GO:0005506">
    <property type="term" value="F:iron ion binding"/>
    <property type="evidence" value="ECO:0007669"/>
    <property type="project" value="UniProtKB-ARBA"/>
</dbReference>
<comment type="cofactor">
    <cofactor evidence="1">
        <name>Fe(2+)</name>
        <dbReference type="ChEBI" id="CHEBI:29033"/>
    </cofactor>
</comment>
<dbReference type="PANTHER" id="PTHR20883:SF48">
    <property type="entry name" value="ECTOINE DIOXYGENASE"/>
    <property type="match status" value="1"/>
</dbReference>
<evidence type="ECO:0000256" key="1">
    <source>
        <dbReference type="ARBA" id="ARBA00001954"/>
    </source>
</evidence>
<reference evidence="2" key="2">
    <citation type="submission" date="2020-09" db="EMBL/GenBank/DDBJ databases">
        <authorList>
            <person name="Sun Q."/>
            <person name="Kim S."/>
        </authorList>
    </citation>
    <scope>NUCLEOTIDE SEQUENCE</scope>
    <source>
        <strain evidence="2">KCTC 23430</strain>
    </source>
</reference>
<accession>A0A919CME6</accession>